<dbReference type="InterPro" id="IPR001867">
    <property type="entry name" value="OmpR/PhoB-type_DNA-bd"/>
</dbReference>
<protein>
    <submittedName>
        <fullName evidence="6">Putative Transcriptional regulator, winged helix family</fullName>
    </submittedName>
</protein>
<feature type="region of interest" description="Disordered" evidence="3">
    <location>
        <begin position="270"/>
        <end position="291"/>
    </location>
</feature>
<dbReference type="Gene3D" id="3.40.50.300">
    <property type="entry name" value="P-loop containing nucleotide triphosphate hydrolases"/>
    <property type="match status" value="1"/>
</dbReference>
<dbReference type="InterPro" id="IPR005158">
    <property type="entry name" value="BTAD"/>
</dbReference>
<evidence type="ECO:0000256" key="2">
    <source>
        <dbReference type="ARBA" id="ARBA00023125"/>
    </source>
</evidence>
<organism evidence="6 7">
    <name type="scientific">Nostocoides japonicum T1-X7</name>
    <dbReference type="NCBI Taxonomy" id="1194083"/>
    <lineage>
        <taxon>Bacteria</taxon>
        <taxon>Bacillati</taxon>
        <taxon>Actinomycetota</taxon>
        <taxon>Actinomycetes</taxon>
        <taxon>Micrococcales</taxon>
        <taxon>Intrasporangiaceae</taxon>
        <taxon>Nostocoides</taxon>
    </lineage>
</organism>
<feature type="domain" description="Bacterial transcriptional activator" evidence="5">
    <location>
        <begin position="123"/>
        <end position="268"/>
    </location>
</feature>
<evidence type="ECO:0000313" key="7">
    <source>
        <dbReference type="Proteomes" id="UP000035721"/>
    </source>
</evidence>
<dbReference type="Pfam" id="PF03704">
    <property type="entry name" value="BTAD"/>
    <property type="match status" value="1"/>
</dbReference>
<dbReference type="InterPro" id="IPR036388">
    <property type="entry name" value="WH-like_DNA-bd_sf"/>
</dbReference>
<dbReference type="SMART" id="SM01043">
    <property type="entry name" value="BTAD"/>
    <property type="match status" value="1"/>
</dbReference>
<dbReference type="GO" id="GO:0000160">
    <property type="term" value="P:phosphorelay signal transduction system"/>
    <property type="evidence" value="ECO:0007669"/>
    <property type="project" value="InterPro"/>
</dbReference>
<dbReference type="PANTHER" id="PTHR47691:SF3">
    <property type="entry name" value="HTH-TYPE TRANSCRIPTIONAL REGULATOR RV0890C-RELATED"/>
    <property type="match status" value="1"/>
</dbReference>
<dbReference type="PRINTS" id="PR00364">
    <property type="entry name" value="DISEASERSIST"/>
</dbReference>
<keyword evidence="7" id="KW-1185">Reference proteome</keyword>
<sequence length="959" mass="103441">MGSRAEREGAASSRTVLRLRDLGPLAIDVEAQGRVVGSTPVGGPKPARILSALLAHANSRVSRDDLVAVGWGDRAASEVAGPLESLIWRLRGVLEPDHRRGTPWTVLVNDRGGYRLVVDRERADSLRFAQVAEQGDALLAAGDTERAVERYATALALWRGRPFEAIADLEWAAASVAGLTELHAQVQEQYADALLKAGLADRAMVLLEEMTASSPLRERTWMLLMLARYRAGRTQEALATFGQVRRLLLDELGMEPGPLLRELHQGILSQDPALGPRPEAPRAVDEPSRRAEPVSMHLPVTLTPLVGREEEVSRLARVLGRHRLVTVVGAGGCGKTRLAIETARAAGEASPDGVWLVDLTPVESPAEAVYAIASALGVAASVTGDALGMLRGHLHDRRILLVLDNCEHLLPDLATLAVELLGVAGESRILATSREPLGIAGEVLWSLAPLPTRDTLGEGGPEAGPTPAARLFHLRAQSLEPQLDLAEDDPVVEAICAALDGLPLGIELAASRIRSFGPEEILTQITEGLADLSRVGADRPDHHDTIERSIDWSVRLLTAEERIAHSRLSVLPGVFTIDAATAVVGDDGVPPAAVPRLVSQLVHRSLLDVVRPDGPDRPTRYRQLVTVRAHAERALESSEGSAAARDRRAGFVAGLMADRPVADVADTGPWIFRVADNHDTVTAVLHQTLLTDPDPLGVRIMATTGIYWYFRNRMIEARRWMTLAVQQTDAAPLDRALAQLGLASVHSFTGRSDLAEPLVREALRCTDLDDRGLYLQMLVSVRWITLLHEGTGLEFVDDVLADLARSGDERARLYADLLTTRGATLVDGPRAVAPRAGELLDRALRLGSLYGAWLAGLIGVVCAILTKDVATGEHLMGQVDGFQRRMGSLPTASVLEHSGVLAVLAGDLDRGTRLLAQARQQAMRAGTSWPHLSASRQAIRELTGWEDLQLSRRIGTTRD</sequence>
<dbReference type="SUPFAM" id="SSF52540">
    <property type="entry name" value="P-loop containing nucleoside triphosphate hydrolases"/>
    <property type="match status" value="1"/>
</dbReference>
<comment type="caution">
    <text evidence="6">The sequence shown here is derived from an EMBL/GenBank/DDBJ whole genome shotgun (WGS) entry which is preliminary data.</text>
</comment>
<feature type="domain" description="OmpR/PhoB-type" evidence="4">
    <location>
        <begin position="38"/>
        <end position="116"/>
    </location>
</feature>
<dbReference type="AlphaFoldDB" id="A0A077LX49"/>
<evidence type="ECO:0000259" key="4">
    <source>
        <dbReference type="SMART" id="SM00862"/>
    </source>
</evidence>
<gene>
    <name evidence="6" type="ORF">BN12_20005</name>
</gene>
<proteinExistence type="inferred from homology"/>
<evidence type="ECO:0000256" key="3">
    <source>
        <dbReference type="SAM" id="MobiDB-lite"/>
    </source>
</evidence>
<name>A0A077LX49_9MICO</name>
<dbReference type="GO" id="GO:0006355">
    <property type="term" value="P:regulation of DNA-templated transcription"/>
    <property type="evidence" value="ECO:0007669"/>
    <property type="project" value="InterPro"/>
</dbReference>
<dbReference type="InterPro" id="IPR016032">
    <property type="entry name" value="Sig_transdc_resp-reg_C-effctor"/>
</dbReference>
<evidence type="ECO:0000256" key="1">
    <source>
        <dbReference type="ARBA" id="ARBA00005820"/>
    </source>
</evidence>
<dbReference type="Proteomes" id="UP000035721">
    <property type="component" value="Unassembled WGS sequence"/>
</dbReference>
<dbReference type="RefSeq" id="WP_048549582.1">
    <property type="nucleotide sequence ID" value="NZ_HF570958.1"/>
</dbReference>
<dbReference type="GO" id="GO:0003677">
    <property type="term" value="F:DNA binding"/>
    <property type="evidence" value="ECO:0007669"/>
    <property type="project" value="UniProtKB-KW"/>
</dbReference>
<accession>A0A077LX49</accession>
<feature type="compositionally biased region" description="Basic and acidic residues" evidence="3">
    <location>
        <begin position="279"/>
        <end position="291"/>
    </location>
</feature>
<dbReference type="InterPro" id="IPR049945">
    <property type="entry name" value="AAA_22"/>
</dbReference>
<evidence type="ECO:0000313" key="6">
    <source>
        <dbReference type="EMBL" id="CCH77462.1"/>
    </source>
</evidence>
<dbReference type="Pfam" id="PF13401">
    <property type="entry name" value="AAA_22"/>
    <property type="match status" value="1"/>
</dbReference>
<dbReference type="SMART" id="SM00862">
    <property type="entry name" value="Trans_reg_C"/>
    <property type="match status" value="1"/>
</dbReference>
<keyword evidence="2" id="KW-0238">DNA-binding</keyword>
<evidence type="ECO:0000259" key="5">
    <source>
        <dbReference type="SMART" id="SM01043"/>
    </source>
</evidence>
<dbReference type="SUPFAM" id="SSF46894">
    <property type="entry name" value="C-terminal effector domain of the bipartite response regulators"/>
    <property type="match status" value="1"/>
</dbReference>
<dbReference type="STRING" id="1194083.BN12_20005"/>
<dbReference type="EMBL" id="CAJB01000112">
    <property type="protein sequence ID" value="CCH77462.1"/>
    <property type="molecule type" value="Genomic_DNA"/>
</dbReference>
<reference evidence="6 7" key="1">
    <citation type="journal article" date="2013" name="ISME J.">
        <title>A metabolic model for members of the genus Tetrasphaera involved in enhanced biological phosphorus removal.</title>
        <authorList>
            <person name="Kristiansen R."/>
            <person name="Nguyen H.T.T."/>
            <person name="Saunders A.M."/>
            <person name="Nielsen J.L."/>
            <person name="Wimmer R."/>
            <person name="Le V.Q."/>
            <person name="McIlroy S.J."/>
            <person name="Petrovski S."/>
            <person name="Seviour R.J."/>
            <person name="Calteau A."/>
            <person name="Nielsen K.L."/>
            <person name="Nielsen P.H."/>
        </authorList>
    </citation>
    <scope>NUCLEOTIDE SEQUENCE [LARGE SCALE GENOMIC DNA]</scope>
    <source>
        <strain evidence="6 7">T1-X7</strain>
    </source>
</reference>
<dbReference type="InterPro" id="IPR011990">
    <property type="entry name" value="TPR-like_helical_dom_sf"/>
</dbReference>
<dbReference type="PANTHER" id="PTHR47691">
    <property type="entry name" value="REGULATOR-RELATED"/>
    <property type="match status" value="1"/>
</dbReference>
<dbReference type="Gene3D" id="1.25.40.10">
    <property type="entry name" value="Tetratricopeptide repeat domain"/>
    <property type="match status" value="1"/>
</dbReference>
<dbReference type="Gene3D" id="1.10.10.10">
    <property type="entry name" value="Winged helix-like DNA-binding domain superfamily/Winged helix DNA-binding domain"/>
    <property type="match status" value="1"/>
</dbReference>
<comment type="similarity">
    <text evidence="1">Belongs to the AfsR/DnrI/RedD regulatory family.</text>
</comment>
<dbReference type="InterPro" id="IPR027417">
    <property type="entry name" value="P-loop_NTPase"/>
</dbReference>
<dbReference type="SUPFAM" id="SSF48452">
    <property type="entry name" value="TPR-like"/>
    <property type="match status" value="1"/>
</dbReference>
<dbReference type="GO" id="GO:0016887">
    <property type="term" value="F:ATP hydrolysis activity"/>
    <property type="evidence" value="ECO:0007669"/>
    <property type="project" value="InterPro"/>
</dbReference>
<dbReference type="CDD" id="cd15831">
    <property type="entry name" value="BTAD"/>
    <property type="match status" value="1"/>
</dbReference>